<feature type="domain" description="Nose resistant-to-fluoxetine protein N-terminal" evidence="2">
    <location>
        <begin position="62"/>
        <end position="201"/>
    </location>
</feature>
<keyword evidence="4" id="KW-1185">Reference proteome</keyword>
<feature type="signal peptide" evidence="1">
    <location>
        <begin position="1"/>
        <end position="26"/>
    </location>
</feature>
<dbReference type="PANTHER" id="PTHR11161">
    <property type="entry name" value="O-ACYLTRANSFERASE"/>
    <property type="match status" value="1"/>
</dbReference>
<name>A0A5N5SVR8_9CRUS</name>
<sequence>MASWSLNEFLNICLTFFAINFAPAISSPIVKNFIQMEASDDGSALDFLTGIKKFYLPVNTNNSNCNIAVEHFLPSIATETIDSWALRMADSWGKIPDGILYGHIHVVGMYEECLKIQGSVTPLLNNRKYCKIHYRYSQTETVEVESRSRISILPFPFSYATCIPSVCSDEDFMVSLNQTLNEIGRKLVSLDCHEEGRSNHAKFDGFDAFVWYFLNCTYRGLTVGQVSHVLGINE</sequence>
<dbReference type="EMBL" id="SEYY01019398">
    <property type="protein sequence ID" value="KAB7498291.1"/>
    <property type="molecule type" value="Genomic_DNA"/>
</dbReference>
<reference evidence="3 4" key="1">
    <citation type="journal article" date="2019" name="PLoS Biol.">
        <title>Sex chromosomes control vertical transmission of feminizing Wolbachia symbionts in an isopod.</title>
        <authorList>
            <person name="Becking T."/>
            <person name="Chebbi M.A."/>
            <person name="Giraud I."/>
            <person name="Moumen B."/>
            <person name="Laverre T."/>
            <person name="Caubet Y."/>
            <person name="Peccoud J."/>
            <person name="Gilbert C."/>
            <person name="Cordaux R."/>
        </authorList>
    </citation>
    <scope>NUCLEOTIDE SEQUENCE [LARGE SCALE GENOMIC DNA]</scope>
    <source>
        <strain evidence="3">ANa2</strain>
        <tissue evidence="3">Whole body excluding digestive tract and cuticle</tissue>
    </source>
</reference>
<dbReference type="Pfam" id="PF20146">
    <property type="entry name" value="NRF"/>
    <property type="match status" value="1"/>
</dbReference>
<dbReference type="InterPro" id="IPR052728">
    <property type="entry name" value="O2_lipid_transport_reg"/>
</dbReference>
<dbReference type="SMART" id="SM00703">
    <property type="entry name" value="NRF"/>
    <property type="match status" value="1"/>
</dbReference>
<dbReference type="PANTHER" id="PTHR11161:SF12">
    <property type="entry name" value="ACYLTRANSFERASE 3 DOMAIN-CONTAINING PROTEIN-RELATED"/>
    <property type="match status" value="1"/>
</dbReference>
<evidence type="ECO:0000256" key="1">
    <source>
        <dbReference type="SAM" id="SignalP"/>
    </source>
</evidence>
<protein>
    <recommendedName>
        <fullName evidence="2">Nose resistant-to-fluoxetine protein N-terminal domain-containing protein</fullName>
    </recommendedName>
</protein>
<evidence type="ECO:0000313" key="4">
    <source>
        <dbReference type="Proteomes" id="UP000326759"/>
    </source>
</evidence>
<dbReference type="Proteomes" id="UP000326759">
    <property type="component" value="Unassembled WGS sequence"/>
</dbReference>
<comment type="caution">
    <text evidence="3">The sequence shown here is derived from an EMBL/GenBank/DDBJ whole genome shotgun (WGS) entry which is preliminary data.</text>
</comment>
<gene>
    <name evidence="3" type="ORF">Anas_11796</name>
</gene>
<feature type="chain" id="PRO_5024319121" description="Nose resistant-to-fluoxetine protein N-terminal domain-containing protein" evidence="1">
    <location>
        <begin position="27"/>
        <end position="234"/>
    </location>
</feature>
<proteinExistence type="predicted"/>
<dbReference type="AlphaFoldDB" id="A0A5N5SVR8"/>
<organism evidence="3 4">
    <name type="scientific">Armadillidium nasatum</name>
    <dbReference type="NCBI Taxonomy" id="96803"/>
    <lineage>
        <taxon>Eukaryota</taxon>
        <taxon>Metazoa</taxon>
        <taxon>Ecdysozoa</taxon>
        <taxon>Arthropoda</taxon>
        <taxon>Crustacea</taxon>
        <taxon>Multicrustacea</taxon>
        <taxon>Malacostraca</taxon>
        <taxon>Eumalacostraca</taxon>
        <taxon>Peracarida</taxon>
        <taxon>Isopoda</taxon>
        <taxon>Oniscidea</taxon>
        <taxon>Crinocheta</taxon>
        <taxon>Armadillidiidae</taxon>
        <taxon>Armadillidium</taxon>
    </lineage>
</organism>
<evidence type="ECO:0000313" key="3">
    <source>
        <dbReference type="EMBL" id="KAB7498291.1"/>
    </source>
</evidence>
<evidence type="ECO:0000259" key="2">
    <source>
        <dbReference type="SMART" id="SM00703"/>
    </source>
</evidence>
<dbReference type="InterPro" id="IPR006621">
    <property type="entry name" value="Nose-resist-to-fluoxetine_N"/>
</dbReference>
<keyword evidence="1" id="KW-0732">Signal</keyword>
<dbReference type="OrthoDB" id="4794873at2759"/>
<accession>A0A5N5SVR8</accession>